<gene>
    <name evidence="1" type="ORF">VFPPC_15893</name>
</gene>
<accession>A0A179FTG9</accession>
<dbReference type="AlphaFoldDB" id="A0A179FTG9"/>
<evidence type="ECO:0000313" key="2">
    <source>
        <dbReference type="Proteomes" id="UP000078397"/>
    </source>
</evidence>
<name>A0A179FTG9_METCM</name>
<dbReference type="KEGG" id="pchm:VFPPC_15893"/>
<sequence>MKTALRENEHRRATSPFGGQKVWYNKGMACADIALRGVGPFVATVRPETFDVFTLLVGGPF</sequence>
<dbReference type="RefSeq" id="XP_018145752.1">
    <property type="nucleotide sequence ID" value="XM_018293646.1"/>
</dbReference>
<comment type="caution">
    <text evidence="1">The sequence shown here is derived from an EMBL/GenBank/DDBJ whole genome shotgun (WGS) entry which is preliminary data.</text>
</comment>
<dbReference type="Proteomes" id="UP000078397">
    <property type="component" value="Unassembled WGS sequence"/>
</dbReference>
<organism evidence="1 2">
    <name type="scientific">Pochonia chlamydosporia 170</name>
    <dbReference type="NCBI Taxonomy" id="1380566"/>
    <lineage>
        <taxon>Eukaryota</taxon>
        <taxon>Fungi</taxon>
        <taxon>Dikarya</taxon>
        <taxon>Ascomycota</taxon>
        <taxon>Pezizomycotina</taxon>
        <taxon>Sordariomycetes</taxon>
        <taxon>Hypocreomycetidae</taxon>
        <taxon>Hypocreales</taxon>
        <taxon>Clavicipitaceae</taxon>
        <taxon>Pochonia</taxon>
    </lineage>
</organism>
<dbReference type="GeneID" id="28857640"/>
<proteinExistence type="predicted"/>
<dbReference type="EMBL" id="LSBJ02000003">
    <property type="protein sequence ID" value="OAQ68902.1"/>
    <property type="molecule type" value="Genomic_DNA"/>
</dbReference>
<evidence type="ECO:0000313" key="1">
    <source>
        <dbReference type="EMBL" id="OAQ68902.1"/>
    </source>
</evidence>
<keyword evidence="2" id="KW-1185">Reference proteome</keyword>
<protein>
    <submittedName>
        <fullName evidence="1">Uncharacterized protein</fullName>
    </submittedName>
</protein>
<reference evidence="1 2" key="1">
    <citation type="journal article" date="2016" name="PLoS Pathog.">
        <title>Biosynthesis of antibiotic leucinostatins in bio-control fungus Purpureocillium lilacinum and their inhibition on phytophthora revealed by genome mining.</title>
        <authorList>
            <person name="Wang G."/>
            <person name="Liu Z."/>
            <person name="Lin R."/>
            <person name="Li E."/>
            <person name="Mao Z."/>
            <person name="Ling J."/>
            <person name="Yang Y."/>
            <person name="Yin W.B."/>
            <person name="Xie B."/>
        </authorList>
    </citation>
    <scope>NUCLEOTIDE SEQUENCE [LARGE SCALE GENOMIC DNA]</scope>
    <source>
        <strain evidence="1">170</strain>
    </source>
</reference>